<dbReference type="Proteomes" id="UP000224567">
    <property type="component" value="Unassembled WGS sequence"/>
</dbReference>
<comment type="similarity">
    <text evidence="1">Belongs to the disease resistance NB-LRR family.</text>
</comment>
<keyword evidence="2" id="KW-0433">Leucine-rich repeat</keyword>
<reference evidence="7 8" key="1">
    <citation type="journal article" date="2017" name="Genome Biol.">
        <title>New reference genome sequences of hot pepper reveal the massive evolution of plant disease-resistance genes by retroduplication.</title>
        <authorList>
            <person name="Kim S."/>
            <person name="Park J."/>
            <person name="Yeom S.I."/>
            <person name="Kim Y.M."/>
            <person name="Seo E."/>
            <person name="Kim K.T."/>
            <person name="Kim M.S."/>
            <person name="Lee J.M."/>
            <person name="Cheong K."/>
            <person name="Shin H.S."/>
            <person name="Kim S.B."/>
            <person name="Han K."/>
            <person name="Lee J."/>
            <person name="Park M."/>
            <person name="Lee H.A."/>
            <person name="Lee H.Y."/>
            <person name="Lee Y."/>
            <person name="Oh S."/>
            <person name="Lee J.H."/>
            <person name="Choi E."/>
            <person name="Choi E."/>
            <person name="Lee S.E."/>
            <person name="Jeon J."/>
            <person name="Kim H."/>
            <person name="Choi G."/>
            <person name="Song H."/>
            <person name="Lee J."/>
            <person name="Lee S.C."/>
            <person name="Kwon J.K."/>
            <person name="Lee H.Y."/>
            <person name="Koo N."/>
            <person name="Hong Y."/>
            <person name="Kim R.W."/>
            <person name="Kang W.H."/>
            <person name="Huh J.H."/>
            <person name="Kang B.C."/>
            <person name="Yang T.J."/>
            <person name="Lee Y.H."/>
            <person name="Bennetzen J.L."/>
            <person name="Choi D."/>
        </authorList>
    </citation>
    <scope>NUCLEOTIDE SEQUENCE [LARGE SCALE GENOMIC DNA]</scope>
    <source>
        <strain evidence="8">cv. PBC81</strain>
    </source>
</reference>
<dbReference type="PANTHER" id="PTHR33463">
    <property type="entry name" value="NB-ARC DOMAIN-CONTAINING PROTEIN-RELATED"/>
    <property type="match status" value="1"/>
</dbReference>
<protein>
    <recommendedName>
        <fullName evidence="6">AAA+ ATPase domain-containing protein</fullName>
    </recommendedName>
</protein>
<dbReference type="AlphaFoldDB" id="A0A2G2VWE4"/>
<dbReference type="GO" id="GO:0006952">
    <property type="term" value="P:defense response"/>
    <property type="evidence" value="ECO:0007669"/>
    <property type="project" value="UniProtKB-KW"/>
</dbReference>
<name>A0A2G2VWE4_CAPBA</name>
<dbReference type="PRINTS" id="PR00364">
    <property type="entry name" value="DISEASERSIST"/>
</dbReference>
<dbReference type="Gene3D" id="3.40.50.300">
    <property type="entry name" value="P-loop containing nucleotide triphosphate hydrolases"/>
    <property type="match status" value="1"/>
</dbReference>
<dbReference type="GO" id="GO:0043531">
    <property type="term" value="F:ADP binding"/>
    <property type="evidence" value="ECO:0007669"/>
    <property type="project" value="InterPro"/>
</dbReference>
<dbReference type="GO" id="GO:0005524">
    <property type="term" value="F:ATP binding"/>
    <property type="evidence" value="ECO:0007669"/>
    <property type="project" value="UniProtKB-KW"/>
</dbReference>
<dbReference type="InterPro" id="IPR002182">
    <property type="entry name" value="NB-ARC"/>
</dbReference>
<dbReference type="InterPro" id="IPR003593">
    <property type="entry name" value="AAA+_ATPase"/>
</dbReference>
<gene>
    <name evidence="7" type="ORF">CQW23_24994</name>
</gene>
<evidence type="ECO:0000259" key="6">
    <source>
        <dbReference type="SMART" id="SM00382"/>
    </source>
</evidence>
<dbReference type="SUPFAM" id="SSF52540">
    <property type="entry name" value="P-loop containing nucleoside triphosphate hydrolases"/>
    <property type="match status" value="1"/>
</dbReference>
<dbReference type="EMBL" id="MLFT02000010">
    <property type="protein sequence ID" value="PHT37294.1"/>
    <property type="molecule type" value="Genomic_DNA"/>
</dbReference>
<evidence type="ECO:0000256" key="2">
    <source>
        <dbReference type="ARBA" id="ARBA00022614"/>
    </source>
</evidence>
<reference evidence="8" key="2">
    <citation type="journal article" date="2017" name="J. Anim. Genet.">
        <title>Multiple reference genome sequences of hot pepper reveal the massive evolution of plant disease resistance genes by retroduplication.</title>
        <authorList>
            <person name="Kim S."/>
            <person name="Park J."/>
            <person name="Yeom S.-I."/>
            <person name="Kim Y.-M."/>
            <person name="Seo E."/>
            <person name="Kim K.-T."/>
            <person name="Kim M.-S."/>
            <person name="Lee J.M."/>
            <person name="Cheong K."/>
            <person name="Shin H.-S."/>
            <person name="Kim S.-B."/>
            <person name="Han K."/>
            <person name="Lee J."/>
            <person name="Park M."/>
            <person name="Lee H.-A."/>
            <person name="Lee H.-Y."/>
            <person name="Lee Y."/>
            <person name="Oh S."/>
            <person name="Lee J.H."/>
            <person name="Choi E."/>
            <person name="Choi E."/>
            <person name="Lee S.E."/>
            <person name="Jeon J."/>
            <person name="Kim H."/>
            <person name="Choi G."/>
            <person name="Song H."/>
            <person name="Lee J."/>
            <person name="Lee S.-C."/>
            <person name="Kwon J.-K."/>
            <person name="Lee H.-Y."/>
            <person name="Koo N."/>
            <person name="Hong Y."/>
            <person name="Kim R.W."/>
            <person name="Kang W.-H."/>
            <person name="Huh J.H."/>
            <person name="Kang B.-C."/>
            <person name="Yang T.-J."/>
            <person name="Lee Y.-H."/>
            <person name="Bennetzen J.L."/>
            <person name="Choi D."/>
        </authorList>
    </citation>
    <scope>NUCLEOTIDE SEQUENCE [LARGE SCALE GENOMIC DNA]</scope>
    <source>
        <strain evidence="8">cv. PBC81</strain>
    </source>
</reference>
<organism evidence="7 8">
    <name type="scientific">Capsicum baccatum</name>
    <name type="common">Peruvian pepper</name>
    <dbReference type="NCBI Taxonomy" id="33114"/>
    <lineage>
        <taxon>Eukaryota</taxon>
        <taxon>Viridiplantae</taxon>
        <taxon>Streptophyta</taxon>
        <taxon>Embryophyta</taxon>
        <taxon>Tracheophyta</taxon>
        <taxon>Spermatophyta</taxon>
        <taxon>Magnoliopsida</taxon>
        <taxon>eudicotyledons</taxon>
        <taxon>Gunneridae</taxon>
        <taxon>Pentapetalae</taxon>
        <taxon>asterids</taxon>
        <taxon>lamiids</taxon>
        <taxon>Solanales</taxon>
        <taxon>Solanaceae</taxon>
        <taxon>Solanoideae</taxon>
        <taxon>Capsiceae</taxon>
        <taxon>Capsicum</taxon>
    </lineage>
</organism>
<dbReference type="SUPFAM" id="SSF52058">
    <property type="entry name" value="L domain-like"/>
    <property type="match status" value="1"/>
</dbReference>
<proteinExistence type="inferred from homology"/>
<dbReference type="InterPro" id="IPR050905">
    <property type="entry name" value="Plant_NBS-LRR"/>
</dbReference>
<keyword evidence="3" id="KW-0677">Repeat</keyword>
<keyword evidence="4" id="KW-0611">Plant defense</keyword>
<dbReference type="Pfam" id="PF23598">
    <property type="entry name" value="LRR_14"/>
    <property type="match status" value="1"/>
</dbReference>
<evidence type="ECO:0000256" key="3">
    <source>
        <dbReference type="ARBA" id="ARBA00022737"/>
    </source>
</evidence>
<dbReference type="OrthoDB" id="37484at2759"/>
<keyword evidence="5" id="KW-0547">Nucleotide-binding</keyword>
<feature type="domain" description="AAA+ ATPase" evidence="6">
    <location>
        <begin position="127"/>
        <end position="275"/>
    </location>
</feature>
<dbReference type="Gene3D" id="3.80.10.10">
    <property type="entry name" value="Ribonuclease Inhibitor"/>
    <property type="match status" value="1"/>
</dbReference>
<dbReference type="SMART" id="SM00382">
    <property type="entry name" value="AAA"/>
    <property type="match status" value="1"/>
</dbReference>
<keyword evidence="8" id="KW-1185">Reference proteome</keyword>
<dbReference type="PANTHER" id="PTHR33463:SF198">
    <property type="entry name" value="RPP4C3"/>
    <property type="match status" value="1"/>
</dbReference>
<evidence type="ECO:0000313" key="7">
    <source>
        <dbReference type="EMBL" id="PHT37294.1"/>
    </source>
</evidence>
<sequence length="743" mass="84280">MEIVTAILSPVAEHLILPVARQIGYLFCYRRNIMSLDEESNKLEGIRSGVQQRAEAARRNLQVITPHAEDWLTSVDTTTADVAVVMRGRTEVARGCIYDVEPRNSVEKFDSRKQKEEEVMSALRDERVNTVGICGMGGVGKTTLAEKLRGRAKQAGLFKDVVMVTVSQQQKDIKKIQGEIARGVGLTLDGDDLLQRGDRLCSRLMQKDSRVLVILDDVWKVVDLKRLGIPGGSDRNYQSKVALTTRLRGVCHVMEAQKIADVEILSDEEAWVLFRQKAGYSADDPSLPEVSKDVAKECKGLPLAIITVARALKHKPNPETRYLFLLCSLFEEDSDIWTEELLRYGVGLGMFSETNIIEEARNRVSHLLETLKDCFLLSQGSDKNYVEMHDVVRDVAIYIASEGEHKFMVNHNVNSEEFPRKDSYGQYNHMSIVANKFDERPRPISCPRLKLLKLKFCIEKGFKLQDGFFEGMSELSVMSLSGYDEDLILPFPSSTQRLSNLRTLYLTNLRLVDISIIGELVTLEILSIRDSYLEELPVEIRNLTNLIVLEYWNPIWRGERMRISPGVLSRLVRLEELHVARVEDCSYSTLRELESLSRLTALTFDECSVDVIYSGIPYKFDIPWAIWNPPLNRRESLQPDNLGLSSNLTRYFLKVGGVYMGTSIMETYNKIIALEVTKSTPLGDWIRLLLRNSEFVSSEGKGSKNVVVELQNVKDLRLADCDLLNIHCLNNIPSPKLERLQVL</sequence>
<dbReference type="InterPro" id="IPR042197">
    <property type="entry name" value="Apaf_helical"/>
</dbReference>
<evidence type="ECO:0000256" key="5">
    <source>
        <dbReference type="ARBA" id="ARBA00022840"/>
    </source>
</evidence>
<dbReference type="InterPro" id="IPR055414">
    <property type="entry name" value="LRR_R13L4/SHOC2-like"/>
</dbReference>
<dbReference type="Pfam" id="PF00931">
    <property type="entry name" value="NB-ARC"/>
    <property type="match status" value="1"/>
</dbReference>
<comment type="caution">
    <text evidence="7">The sequence shown here is derived from an EMBL/GenBank/DDBJ whole genome shotgun (WGS) entry which is preliminary data.</text>
</comment>
<dbReference type="InterPro" id="IPR027417">
    <property type="entry name" value="P-loop_NTPase"/>
</dbReference>
<evidence type="ECO:0000313" key="8">
    <source>
        <dbReference type="Proteomes" id="UP000224567"/>
    </source>
</evidence>
<evidence type="ECO:0000256" key="4">
    <source>
        <dbReference type="ARBA" id="ARBA00022821"/>
    </source>
</evidence>
<keyword evidence="5" id="KW-0067">ATP-binding</keyword>
<dbReference type="InterPro" id="IPR032675">
    <property type="entry name" value="LRR_dom_sf"/>
</dbReference>
<dbReference type="Gene3D" id="1.10.8.430">
    <property type="entry name" value="Helical domain of apoptotic protease-activating factors"/>
    <property type="match status" value="1"/>
</dbReference>
<evidence type="ECO:0000256" key="1">
    <source>
        <dbReference type="ARBA" id="ARBA00008894"/>
    </source>
</evidence>
<accession>A0A2G2VWE4</accession>